<gene>
    <name evidence="2" type="ORF">ACFSSE_03390</name>
</gene>
<organism evidence="2 3">
    <name type="scientific">Pedobacter alpinus</name>
    <dbReference type="NCBI Taxonomy" id="1590643"/>
    <lineage>
        <taxon>Bacteria</taxon>
        <taxon>Pseudomonadati</taxon>
        <taxon>Bacteroidota</taxon>
        <taxon>Sphingobacteriia</taxon>
        <taxon>Sphingobacteriales</taxon>
        <taxon>Sphingobacteriaceae</taxon>
        <taxon>Pedobacter</taxon>
    </lineage>
</organism>
<dbReference type="RefSeq" id="WP_379040455.1">
    <property type="nucleotide sequence ID" value="NZ_JBHSKW010000005.1"/>
</dbReference>
<dbReference type="Proteomes" id="UP001597546">
    <property type="component" value="Unassembled WGS sequence"/>
</dbReference>
<dbReference type="Pfam" id="PF03475">
    <property type="entry name" value="YiiM_3-alpha"/>
    <property type="match status" value="1"/>
</dbReference>
<dbReference type="SUPFAM" id="SSF50800">
    <property type="entry name" value="PK beta-barrel domain-like"/>
    <property type="match status" value="1"/>
</dbReference>
<keyword evidence="3" id="KW-1185">Reference proteome</keyword>
<dbReference type="InterPro" id="IPR005302">
    <property type="entry name" value="MoCF_Sase_C"/>
</dbReference>
<evidence type="ECO:0000313" key="3">
    <source>
        <dbReference type="Proteomes" id="UP001597546"/>
    </source>
</evidence>
<dbReference type="PANTHER" id="PTHR30212:SF2">
    <property type="entry name" value="PROTEIN YIIM"/>
    <property type="match status" value="1"/>
</dbReference>
<dbReference type="InterPro" id="IPR011037">
    <property type="entry name" value="Pyrv_Knase-like_insert_dom_sf"/>
</dbReference>
<comment type="caution">
    <text evidence="2">The sequence shown here is derived from an EMBL/GenBank/DDBJ whole genome shotgun (WGS) entry which is preliminary data.</text>
</comment>
<dbReference type="Pfam" id="PF03473">
    <property type="entry name" value="MOSC"/>
    <property type="match status" value="1"/>
</dbReference>
<sequence length="221" mass="25565">MSKNILIKSINIKDKAEVLKADHQSVKTSYCKLPIQEEEIYLTFTGFSGDTVADKKHHGGNDKAICCYNADRFPYWKKELGFDLGFAAFGENLTLEGEGALEENVFVGDRYQLGEAIVEVSEPRGPCYIIGIRYNFKKFPLLCQQTGYTGFYLRTIKEGIVKKTDQLVHAYTHPKKISVMHINHIRYHDIKNKEELQRLIDLEELTLEWREKFEVLLRKAK</sequence>
<evidence type="ECO:0000259" key="1">
    <source>
        <dbReference type="PROSITE" id="PS51340"/>
    </source>
</evidence>
<protein>
    <submittedName>
        <fullName evidence="2">MOSC domain-containing protein</fullName>
    </submittedName>
</protein>
<evidence type="ECO:0000313" key="2">
    <source>
        <dbReference type="EMBL" id="MFD2730735.1"/>
    </source>
</evidence>
<dbReference type="PANTHER" id="PTHR30212">
    <property type="entry name" value="PROTEIN YIIM"/>
    <property type="match status" value="1"/>
</dbReference>
<reference evidence="3" key="1">
    <citation type="journal article" date="2019" name="Int. J. Syst. Evol. Microbiol.">
        <title>The Global Catalogue of Microorganisms (GCM) 10K type strain sequencing project: providing services to taxonomists for standard genome sequencing and annotation.</title>
        <authorList>
            <consortium name="The Broad Institute Genomics Platform"/>
            <consortium name="The Broad Institute Genome Sequencing Center for Infectious Disease"/>
            <person name="Wu L."/>
            <person name="Ma J."/>
        </authorList>
    </citation>
    <scope>NUCLEOTIDE SEQUENCE [LARGE SCALE GENOMIC DNA]</scope>
    <source>
        <strain evidence="3">KCTC 42456</strain>
    </source>
</reference>
<dbReference type="Gene3D" id="2.40.33.20">
    <property type="entry name" value="PK beta-barrel domain-like"/>
    <property type="match status" value="1"/>
</dbReference>
<proteinExistence type="predicted"/>
<dbReference type="PROSITE" id="PS51340">
    <property type="entry name" value="MOSC"/>
    <property type="match status" value="1"/>
</dbReference>
<name>A0ABW5TN70_9SPHI</name>
<dbReference type="InterPro" id="IPR052353">
    <property type="entry name" value="Benzoxazolinone_Detox_Enz"/>
</dbReference>
<dbReference type="EMBL" id="JBHULV010000008">
    <property type="protein sequence ID" value="MFD2730735.1"/>
    <property type="molecule type" value="Genomic_DNA"/>
</dbReference>
<dbReference type="InterPro" id="IPR005163">
    <property type="entry name" value="Tri_helical_YiiM-like"/>
</dbReference>
<feature type="domain" description="MOSC" evidence="1">
    <location>
        <begin position="31"/>
        <end position="170"/>
    </location>
</feature>
<accession>A0ABW5TN70</accession>